<evidence type="ECO:0000256" key="8">
    <source>
        <dbReference type="ARBA" id="ARBA00023163"/>
    </source>
</evidence>
<dbReference type="PROSITE" id="PS50157">
    <property type="entry name" value="ZINC_FINGER_C2H2_2"/>
    <property type="match status" value="2"/>
</dbReference>
<name>A0A8C6TVP7_9GOBI</name>
<reference evidence="13" key="1">
    <citation type="submission" date="2025-08" db="UniProtKB">
        <authorList>
            <consortium name="Ensembl"/>
        </authorList>
    </citation>
    <scope>IDENTIFICATION</scope>
</reference>
<keyword evidence="2" id="KW-0479">Metal-binding</keyword>
<evidence type="ECO:0000313" key="14">
    <source>
        <dbReference type="Proteomes" id="UP000694523"/>
    </source>
</evidence>
<comment type="subcellular location">
    <subcellularLocation>
        <location evidence="1">Nucleus</location>
    </subcellularLocation>
</comment>
<evidence type="ECO:0000259" key="12">
    <source>
        <dbReference type="PROSITE" id="PS50157"/>
    </source>
</evidence>
<proteinExistence type="predicted"/>
<dbReference type="InterPro" id="IPR013087">
    <property type="entry name" value="Znf_C2H2_type"/>
</dbReference>
<evidence type="ECO:0000256" key="2">
    <source>
        <dbReference type="ARBA" id="ARBA00022723"/>
    </source>
</evidence>
<keyword evidence="3" id="KW-0677">Repeat</keyword>
<dbReference type="FunFam" id="3.30.160.60:FF:000733">
    <property type="entry name" value="Zinc finger protein 236 variant"/>
    <property type="match status" value="1"/>
</dbReference>
<keyword evidence="14" id="KW-1185">Reference proteome</keyword>
<dbReference type="SUPFAM" id="SSF57667">
    <property type="entry name" value="beta-beta-alpha zinc fingers"/>
    <property type="match status" value="1"/>
</dbReference>
<feature type="domain" description="C2H2-type" evidence="12">
    <location>
        <begin position="51"/>
        <end position="78"/>
    </location>
</feature>
<evidence type="ECO:0000256" key="1">
    <source>
        <dbReference type="ARBA" id="ARBA00004123"/>
    </source>
</evidence>
<dbReference type="Gene3D" id="3.30.160.60">
    <property type="entry name" value="Classic Zinc Finger"/>
    <property type="match status" value="2"/>
</dbReference>
<accession>A0A8C6TVP7</accession>
<dbReference type="InterPro" id="IPR050457">
    <property type="entry name" value="ZnFinger_BTB_dom_contain"/>
</dbReference>
<dbReference type="GO" id="GO:0005634">
    <property type="term" value="C:nucleus"/>
    <property type="evidence" value="ECO:0007669"/>
    <property type="project" value="UniProtKB-SubCell"/>
</dbReference>
<evidence type="ECO:0000313" key="13">
    <source>
        <dbReference type="Ensembl" id="ENSNMLP00000026417.1"/>
    </source>
</evidence>
<reference evidence="13" key="2">
    <citation type="submission" date="2025-09" db="UniProtKB">
        <authorList>
            <consortium name="Ensembl"/>
        </authorList>
    </citation>
    <scope>IDENTIFICATION</scope>
</reference>
<dbReference type="PROSITE" id="PS00028">
    <property type="entry name" value="ZINC_FINGER_C2H2_1"/>
    <property type="match status" value="2"/>
</dbReference>
<dbReference type="PANTHER" id="PTHR46105">
    <property type="entry name" value="AGAP004733-PA"/>
    <property type="match status" value="1"/>
</dbReference>
<evidence type="ECO:0000256" key="6">
    <source>
        <dbReference type="ARBA" id="ARBA00023015"/>
    </source>
</evidence>
<dbReference type="GO" id="GO:0008270">
    <property type="term" value="F:zinc ion binding"/>
    <property type="evidence" value="ECO:0007669"/>
    <property type="project" value="UniProtKB-KW"/>
</dbReference>
<feature type="domain" description="C2H2-type" evidence="12">
    <location>
        <begin position="79"/>
        <end position="106"/>
    </location>
</feature>
<keyword evidence="6" id="KW-0805">Transcription regulation</keyword>
<dbReference type="Ensembl" id="ENSNMLT00000029524.1">
    <property type="protein sequence ID" value="ENSNMLP00000026417.1"/>
    <property type="gene ID" value="ENSNMLG00000016851.1"/>
</dbReference>
<keyword evidence="9" id="KW-0539">Nucleus</keyword>
<evidence type="ECO:0000256" key="7">
    <source>
        <dbReference type="ARBA" id="ARBA00023125"/>
    </source>
</evidence>
<evidence type="ECO:0000256" key="9">
    <source>
        <dbReference type="ARBA" id="ARBA00023242"/>
    </source>
</evidence>
<feature type="region of interest" description="Disordered" evidence="11">
    <location>
        <begin position="1"/>
        <end position="26"/>
    </location>
</feature>
<keyword evidence="5" id="KW-0862">Zinc</keyword>
<sequence>MTEPGASGSSRRVETEAGDDDGQDAGSLERISLLLHQALNESKARGKTTEFQCPMCDKVFGRMENLRRHLLVHTGEKAFSCPVCNKQFTLKQHLKLHMVLHTLRGSRETSR</sequence>
<keyword evidence="4 10" id="KW-0863">Zinc-finger</keyword>
<evidence type="ECO:0000256" key="10">
    <source>
        <dbReference type="PROSITE-ProRule" id="PRU00042"/>
    </source>
</evidence>
<dbReference type="FunFam" id="3.30.160.60:FF:000100">
    <property type="entry name" value="Zinc finger 45-like"/>
    <property type="match status" value="1"/>
</dbReference>
<dbReference type="InterPro" id="IPR036236">
    <property type="entry name" value="Znf_C2H2_sf"/>
</dbReference>
<dbReference type="AlphaFoldDB" id="A0A8C6TVP7"/>
<protein>
    <recommendedName>
        <fullName evidence="12">C2H2-type domain-containing protein</fullName>
    </recommendedName>
</protein>
<organism evidence="13 14">
    <name type="scientific">Neogobius melanostomus</name>
    <name type="common">round goby</name>
    <dbReference type="NCBI Taxonomy" id="47308"/>
    <lineage>
        <taxon>Eukaryota</taxon>
        <taxon>Metazoa</taxon>
        <taxon>Chordata</taxon>
        <taxon>Craniata</taxon>
        <taxon>Vertebrata</taxon>
        <taxon>Euteleostomi</taxon>
        <taxon>Actinopterygii</taxon>
        <taxon>Neopterygii</taxon>
        <taxon>Teleostei</taxon>
        <taxon>Neoteleostei</taxon>
        <taxon>Acanthomorphata</taxon>
        <taxon>Gobiaria</taxon>
        <taxon>Gobiiformes</taxon>
        <taxon>Gobioidei</taxon>
        <taxon>Gobiidae</taxon>
        <taxon>Benthophilinae</taxon>
        <taxon>Neogobiini</taxon>
        <taxon>Neogobius</taxon>
    </lineage>
</organism>
<evidence type="ECO:0000256" key="5">
    <source>
        <dbReference type="ARBA" id="ARBA00022833"/>
    </source>
</evidence>
<dbReference type="PANTHER" id="PTHR46105:SF5">
    <property type="entry name" value="ZINC FINGER AND BTB DOMAIN-CONTAINING PROTEIN 44 ISOFORM X1"/>
    <property type="match status" value="1"/>
</dbReference>
<keyword evidence="7" id="KW-0238">DNA-binding</keyword>
<keyword evidence="8" id="KW-0804">Transcription</keyword>
<dbReference type="SMART" id="SM00355">
    <property type="entry name" value="ZnF_C2H2"/>
    <property type="match status" value="2"/>
</dbReference>
<dbReference type="GO" id="GO:0000981">
    <property type="term" value="F:DNA-binding transcription factor activity, RNA polymerase II-specific"/>
    <property type="evidence" value="ECO:0007669"/>
    <property type="project" value="TreeGrafter"/>
</dbReference>
<dbReference type="Proteomes" id="UP000694523">
    <property type="component" value="Unplaced"/>
</dbReference>
<evidence type="ECO:0000256" key="4">
    <source>
        <dbReference type="ARBA" id="ARBA00022771"/>
    </source>
</evidence>
<evidence type="ECO:0000256" key="3">
    <source>
        <dbReference type="ARBA" id="ARBA00022737"/>
    </source>
</evidence>
<dbReference type="Pfam" id="PF00096">
    <property type="entry name" value="zf-C2H2"/>
    <property type="match status" value="2"/>
</dbReference>
<evidence type="ECO:0000256" key="11">
    <source>
        <dbReference type="SAM" id="MobiDB-lite"/>
    </source>
</evidence>
<dbReference type="GO" id="GO:0000978">
    <property type="term" value="F:RNA polymerase II cis-regulatory region sequence-specific DNA binding"/>
    <property type="evidence" value="ECO:0007669"/>
    <property type="project" value="TreeGrafter"/>
</dbReference>